<proteinExistence type="inferred from homology"/>
<evidence type="ECO:0000256" key="9">
    <source>
        <dbReference type="PROSITE-ProRule" id="PRU10072"/>
    </source>
</evidence>
<protein>
    <recommendedName>
        <fullName evidence="4 8">Uracil-DNA glycosylase</fullName>
        <shortName evidence="8">UDG</shortName>
        <ecNumber evidence="4 8">3.2.2.27</ecNumber>
    </recommendedName>
</protein>
<dbReference type="HAMAP" id="MF_00148">
    <property type="entry name" value="UDG"/>
    <property type="match status" value="1"/>
</dbReference>
<organism evidence="12 13">
    <name type="scientific">Ziziphus jujuba witches'-broom phytoplasma</name>
    <dbReference type="NCBI Taxonomy" id="135727"/>
    <lineage>
        <taxon>Bacteria</taxon>
        <taxon>Bacillati</taxon>
        <taxon>Mycoplasmatota</taxon>
        <taxon>Mollicutes</taxon>
        <taxon>Acholeplasmatales</taxon>
        <taxon>Acholeplasmataceae</taxon>
        <taxon>Candidatus Phytoplasma</taxon>
        <taxon>16SrV (Elm yellows group)</taxon>
    </lineage>
</organism>
<dbReference type="SUPFAM" id="SSF52141">
    <property type="entry name" value="Uracil-DNA glycosylase-like"/>
    <property type="match status" value="1"/>
</dbReference>
<comment type="function">
    <text evidence="2 8 10">Excises uracil residues from the DNA which can arise as a result of misincorporation of dUMP residues by DNA polymerase or due to deamination of cytosine.</text>
</comment>
<dbReference type="Pfam" id="PF03167">
    <property type="entry name" value="UDG"/>
    <property type="match status" value="1"/>
</dbReference>
<comment type="subcellular location">
    <subcellularLocation>
        <location evidence="8">Cytoplasm</location>
    </subcellularLocation>
</comment>
<keyword evidence="13" id="KW-1185">Reference proteome</keyword>
<comment type="similarity">
    <text evidence="3 8 10">Belongs to the uracil-DNA glycosylase (UDG) superfamily. UNG family.</text>
</comment>
<comment type="catalytic activity">
    <reaction evidence="1 8 10">
        <text>Hydrolyzes single-stranded DNA or mismatched double-stranded DNA and polynucleotides, releasing free uracil.</text>
        <dbReference type="EC" id="3.2.2.27"/>
    </reaction>
</comment>
<evidence type="ECO:0000256" key="8">
    <source>
        <dbReference type="HAMAP-Rule" id="MF_00148"/>
    </source>
</evidence>
<dbReference type="SMART" id="SM00986">
    <property type="entry name" value="UDG"/>
    <property type="match status" value="1"/>
</dbReference>
<dbReference type="EMBL" id="CP025121">
    <property type="protein sequence ID" value="AYJ00989.1"/>
    <property type="molecule type" value="Genomic_DNA"/>
</dbReference>
<dbReference type="Proteomes" id="UP000272462">
    <property type="component" value="Chromosome"/>
</dbReference>
<dbReference type="NCBIfam" id="NF003588">
    <property type="entry name" value="PRK05254.1-1"/>
    <property type="match status" value="1"/>
</dbReference>
<evidence type="ECO:0000313" key="13">
    <source>
        <dbReference type="Proteomes" id="UP000272462"/>
    </source>
</evidence>
<dbReference type="OrthoDB" id="9804372at2"/>
<dbReference type="PANTHER" id="PTHR11264:SF0">
    <property type="entry name" value="URACIL-DNA GLYCOSYLASE"/>
    <property type="match status" value="1"/>
</dbReference>
<evidence type="ECO:0000256" key="3">
    <source>
        <dbReference type="ARBA" id="ARBA00008184"/>
    </source>
</evidence>
<evidence type="ECO:0000256" key="10">
    <source>
        <dbReference type="RuleBase" id="RU003780"/>
    </source>
</evidence>
<feature type="domain" description="Uracil-DNA glycosylase-like" evidence="11">
    <location>
        <begin position="45"/>
        <end position="202"/>
    </location>
</feature>
<dbReference type="GO" id="GO:0097510">
    <property type="term" value="P:base-excision repair, AP site formation via deaminated base removal"/>
    <property type="evidence" value="ECO:0007669"/>
    <property type="project" value="TreeGrafter"/>
</dbReference>
<name>A0A660HM84_ZIZJU</name>
<dbReference type="NCBIfam" id="NF003592">
    <property type="entry name" value="PRK05254.1-5"/>
    <property type="match status" value="1"/>
</dbReference>
<accession>A0A660HM84</accession>
<keyword evidence="7 8" id="KW-0234">DNA repair</keyword>
<dbReference type="KEGG" id="pzi:CWO85_00325"/>
<dbReference type="AlphaFoldDB" id="A0A660HM84"/>
<evidence type="ECO:0000259" key="11">
    <source>
        <dbReference type="SMART" id="SM00986"/>
    </source>
</evidence>
<evidence type="ECO:0000256" key="6">
    <source>
        <dbReference type="ARBA" id="ARBA00022801"/>
    </source>
</evidence>
<dbReference type="NCBIfam" id="TIGR00628">
    <property type="entry name" value="ung"/>
    <property type="match status" value="1"/>
</dbReference>
<evidence type="ECO:0000256" key="1">
    <source>
        <dbReference type="ARBA" id="ARBA00001400"/>
    </source>
</evidence>
<dbReference type="RefSeq" id="WP_121463721.1">
    <property type="nucleotide sequence ID" value="NZ_CP025121.1"/>
</dbReference>
<feature type="active site" description="Proton acceptor" evidence="8 9">
    <location>
        <position position="60"/>
    </location>
</feature>
<dbReference type="PROSITE" id="PS00130">
    <property type="entry name" value="U_DNA_GLYCOSYLASE"/>
    <property type="match status" value="1"/>
</dbReference>
<reference evidence="12 13" key="1">
    <citation type="journal article" date="2018" name="BMC Genomics">
        <title>Comparative genome analysis of jujube witches'-broom Phytoplasma, an obligate pathogen that causes jujube witches'-broom disease.</title>
        <authorList>
            <person name="Wang J."/>
            <person name="Song L."/>
            <person name="Jiao Q."/>
            <person name="Yang S."/>
            <person name="Gao R."/>
            <person name="Lu X."/>
            <person name="Zhou G."/>
        </authorList>
    </citation>
    <scope>NUCLEOTIDE SEQUENCE [LARGE SCALE GENOMIC DNA]</scope>
    <source>
        <strain evidence="12">Jwb-nky</strain>
    </source>
</reference>
<dbReference type="InterPro" id="IPR018085">
    <property type="entry name" value="Ura-DNA_Glyclase_AS"/>
</dbReference>
<sequence length="216" mass="25431">MTWKEFIYQERQKKYFRNIINFLEVESEIKKQIYPPLKNIFEAFVMTPLKDVKVVILGQDPYFNINQAHGLSFSVKNEKTPSSLKNIFKELRDDVNLISKTNNLTLWAKRGVFLLNSILTVEAGKPLSHQNIGWQEFTKNIFKFLNKKEKIVYILWGKLAQEYIKYIDIENNYILKSPHPSPLSAYKGFFGSKPFSKTNSYLIKNKILPIDWDLNK</sequence>
<evidence type="ECO:0000256" key="4">
    <source>
        <dbReference type="ARBA" id="ARBA00012030"/>
    </source>
</evidence>
<evidence type="ECO:0000256" key="7">
    <source>
        <dbReference type="ARBA" id="ARBA00023204"/>
    </source>
</evidence>
<gene>
    <name evidence="8" type="primary">ung</name>
    <name evidence="12" type="ORF">CWO85_00325</name>
</gene>
<evidence type="ECO:0000256" key="5">
    <source>
        <dbReference type="ARBA" id="ARBA00022763"/>
    </source>
</evidence>
<dbReference type="InterPro" id="IPR005122">
    <property type="entry name" value="Uracil-DNA_glycosylase-like"/>
</dbReference>
<dbReference type="InterPro" id="IPR036895">
    <property type="entry name" value="Uracil-DNA_glycosylase-like_sf"/>
</dbReference>
<dbReference type="NCBIfam" id="NF003589">
    <property type="entry name" value="PRK05254.1-2"/>
    <property type="match status" value="1"/>
</dbReference>
<dbReference type="GO" id="GO:0005737">
    <property type="term" value="C:cytoplasm"/>
    <property type="evidence" value="ECO:0007669"/>
    <property type="project" value="UniProtKB-SubCell"/>
</dbReference>
<dbReference type="Gene3D" id="3.40.470.10">
    <property type="entry name" value="Uracil-DNA glycosylase-like domain"/>
    <property type="match status" value="1"/>
</dbReference>
<keyword evidence="8" id="KW-0963">Cytoplasm</keyword>
<keyword evidence="5 8" id="KW-0227">DNA damage</keyword>
<evidence type="ECO:0000313" key="12">
    <source>
        <dbReference type="EMBL" id="AYJ00989.1"/>
    </source>
</evidence>
<keyword evidence="6 8" id="KW-0378">Hydrolase</keyword>
<dbReference type="CDD" id="cd10027">
    <property type="entry name" value="UDG-F1-like"/>
    <property type="match status" value="1"/>
</dbReference>
<dbReference type="SMART" id="SM00987">
    <property type="entry name" value="UreE_C"/>
    <property type="match status" value="1"/>
</dbReference>
<evidence type="ECO:0000256" key="2">
    <source>
        <dbReference type="ARBA" id="ARBA00002631"/>
    </source>
</evidence>
<dbReference type="EC" id="3.2.2.27" evidence="4 8"/>
<dbReference type="PANTHER" id="PTHR11264">
    <property type="entry name" value="URACIL-DNA GLYCOSYLASE"/>
    <property type="match status" value="1"/>
</dbReference>
<dbReference type="GO" id="GO:0004844">
    <property type="term" value="F:uracil DNA N-glycosylase activity"/>
    <property type="evidence" value="ECO:0007669"/>
    <property type="project" value="UniProtKB-UniRule"/>
</dbReference>
<dbReference type="InterPro" id="IPR002043">
    <property type="entry name" value="UDG_fam1"/>
</dbReference>